<name>A0A447ISV9_9RHOB</name>
<evidence type="ECO:0000313" key="3">
    <source>
        <dbReference type="Proteomes" id="UP000270743"/>
    </source>
</evidence>
<reference evidence="2 3" key="1">
    <citation type="submission" date="2018-12" db="EMBL/GenBank/DDBJ databases">
        <authorList>
            <person name="Criscuolo A."/>
        </authorList>
    </citation>
    <scope>NUCLEOTIDE SEQUENCE [LARGE SCALE GENOMIC DNA]</scope>
    <source>
        <strain evidence="2">ACIP1116241</strain>
    </source>
</reference>
<dbReference type="Pfam" id="PF14491">
    <property type="entry name" value="DUF4435"/>
    <property type="match status" value="1"/>
</dbReference>
<dbReference type="AlphaFoldDB" id="A0A447ISV9"/>
<accession>A0A447ISV9</accession>
<dbReference type="InterPro" id="IPR029492">
    <property type="entry name" value="DUF4435"/>
</dbReference>
<protein>
    <recommendedName>
        <fullName evidence="1">DUF4435 domain-containing protein</fullName>
    </recommendedName>
</protein>
<keyword evidence="3" id="KW-1185">Reference proteome</keyword>
<dbReference type="RefSeq" id="WP_126156148.1">
    <property type="nucleotide sequence ID" value="NZ_UZWE01000068.1"/>
</dbReference>
<dbReference type="EMBL" id="UZWE01000068">
    <property type="protein sequence ID" value="VDS10594.1"/>
    <property type="molecule type" value="Genomic_DNA"/>
</dbReference>
<sequence length="286" mass="32530">MFSRTDSGLTNRAIFTGTQFTLYVEGGGGVKDAGSPDVIFWRQIFSSLRPDVSITIKAHGGKPELETVARKVLAGSVQNTIVAMDSDFDEFLDEKLSHEHILYTYGYSWESDAFNYEVLLEAAGRLARLGPLPEGIVNEFKEQYENYFRRMLPYVNADFRLRQMGSSLFPNVAPGRHISNTPGNYAVNVNIKELLFAYRRELKKIDPSRRRQRPSVYIMSARWFLHGHTLQAYVRCALSYLLRRVGRAINVTDDLVEQLAISIFGSFLLHDNSHAGNHYRRLADAI</sequence>
<dbReference type="Proteomes" id="UP000270743">
    <property type="component" value="Unassembled WGS sequence"/>
</dbReference>
<proteinExistence type="predicted"/>
<evidence type="ECO:0000313" key="2">
    <source>
        <dbReference type="EMBL" id="VDS10594.1"/>
    </source>
</evidence>
<evidence type="ECO:0000259" key="1">
    <source>
        <dbReference type="Pfam" id="PF14491"/>
    </source>
</evidence>
<feature type="domain" description="DUF4435" evidence="1">
    <location>
        <begin position="37"/>
        <end position="123"/>
    </location>
</feature>
<dbReference type="OrthoDB" id="7594856at2"/>
<gene>
    <name evidence="2" type="ORF">PARHAE_03810</name>
</gene>
<organism evidence="2 3">
    <name type="scientific">Paracoccus haematequi</name>
    <dbReference type="NCBI Taxonomy" id="2491866"/>
    <lineage>
        <taxon>Bacteria</taxon>
        <taxon>Pseudomonadati</taxon>
        <taxon>Pseudomonadota</taxon>
        <taxon>Alphaproteobacteria</taxon>
        <taxon>Rhodobacterales</taxon>
        <taxon>Paracoccaceae</taxon>
        <taxon>Paracoccus</taxon>
    </lineage>
</organism>